<protein>
    <submittedName>
        <fullName evidence="1">Uncharacterized protein</fullName>
    </submittedName>
</protein>
<accession>A0A2U3PU31</accession>
<dbReference type="Proteomes" id="UP000246085">
    <property type="component" value="Chromosome BRAD3257"/>
</dbReference>
<dbReference type="KEGG" id="bvz:BRAD3257_1507"/>
<dbReference type="EMBL" id="LS398110">
    <property type="protein sequence ID" value="SPP92636.1"/>
    <property type="molecule type" value="Genomic_DNA"/>
</dbReference>
<evidence type="ECO:0000313" key="1">
    <source>
        <dbReference type="EMBL" id="SPP92636.1"/>
    </source>
</evidence>
<name>A0A2U3PU31_9BRAD</name>
<dbReference type="AlphaFoldDB" id="A0A2U3PU31"/>
<evidence type="ECO:0000313" key="2">
    <source>
        <dbReference type="Proteomes" id="UP000246085"/>
    </source>
</evidence>
<gene>
    <name evidence="1" type="ORF">BRAD3257_1507</name>
</gene>
<proteinExistence type="predicted"/>
<sequence>MPEARFTWPGVMGVLLRAASTLTSLHPSLQVTRGQFSDMLRMLEAKRLKELHFTVEDGQLDFIGGPGRTRTCNQTVMSGRIKPAFVDFAGFLFDVDGVRCALIILFLVRNWCGNQETVNPDRISISGQFTPKATRVVEWRDQYSNAAESRSMAAASVSQLACSLPAACRHACRPPRISRPLG</sequence>
<reference evidence="1 2" key="1">
    <citation type="submission" date="2018-03" db="EMBL/GenBank/DDBJ databases">
        <authorList>
            <person name="Gully D."/>
        </authorList>
    </citation>
    <scope>NUCLEOTIDE SEQUENCE [LARGE SCALE GENOMIC DNA]</scope>
    <source>
        <strain evidence="1">ORS3257</strain>
    </source>
</reference>
<organism evidence="1 2">
    <name type="scientific">Bradyrhizobium vignae</name>
    <dbReference type="NCBI Taxonomy" id="1549949"/>
    <lineage>
        <taxon>Bacteria</taxon>
        <taxon>Pseudomonadati</taxon>
        <taxon>Pseudomonadota</taxon>
        <taxon>Alphaproteobacteria</taxon>
        <taxon>Hyphomicrobiales</taxon>
        <taxon>Nitrobacteraceae</taxon>
        <taxon>Bradyrhizobium</taxon>
    </lineage>
</organism>